<name>A0A6N7S378_9FIRM</name>
<dbReference type="Gene3D" id="3.40.630.30">
    <property type="match status" value="1"/>
</dbReference>
<reference evidence="4 5" key="1">
    <citation type="journal article" date="2019" name="Nat. Med.">
        <title>A library of human gut bacterial isolates paired with longitudinal multiomics data enables mechanistic microbiome research.</title>
        <authorList>
            <person name="Poyet M."/>
            <person name="Groussin M."/>
            <person name="Gibbons S.M."/>
            <person name="Avila-Pacheco J."/>
            <person name="Jiang X."/>
            <person name="Kearney S.M."/>
            <person name="Perrotta A.R."/>
            <person name="Berdy B."/>
            <person name="Zhao S."/>
            <person name="Lieberman T.D."/>
            <person name="Swanson P.K."/>
            <person name="Smith M."/>
            <person name="Roesemann S."/>
            <person name="Alexander J.E."/>
            <person name="Rich S.A."/>
            <person name="Livny J."/>
            <person name="Vlamakis H."/>
            <person name="Clish C."/>
            <person name="Bullock K."/>
            <person name="Deik A."/>
            <person name="Scott J."/>
            <person name="Pierce K.A."/>
            <person name="Xavier R.J."/>
            <person name="Alm E.J."/>
        </authorList>
    </citation>
    <scope>NUCLEOTIDE SEQUENCE [LARGE SCALE GENOMIC DNA]</scope>
    <source>
        <strain evidence="2 4">BIOML-A4</strain>
        <strain evidence="3 5">BIOML-A5</strain>
    </source>
</reference>
<dbReference type="Proteomes" id="UP000480929">
    <property type="component" value="Unassembled WGS sequence"/>
</dbReference>
<evidence type="ECO:0000259" key="1">
    <source>
        <dbReference type="PROSITE" id="PS51186"/>
    </source>
</evidence>
<dbReference type="SUPFAM" id="SSF55729">
    <property type="entry name" value="Acyl-CoA N-acyltransferases (Nat)"/>
    <property type="match status" value="1"/>
</dbReference>
<evidence type="ECO:0000313" key="4">
    <source>
        <dbReference type="Proteomes" id="UP000433575"/>
    </source>
</evidence>
<dbReference type="PROSITE" id="PS51186">
    <property type="entry name" value="GNAT"/>
    <property type="match status" value="1"/>
</dbReference>
<sequence>MMIRCSEKHRQECLDYLRQNPSLNLFLIGDIENYGFNQGFQTIFIDKDEFVHGIYLVYYHNLVIASEENRVDVQFVERLIQEYDIQAIQGRKAVLDTLSFDAFTREECLFCQLSELKVKAESDFLIQQARPEDAARLKSLLDEVFDMDNEVDMIARRIAEQEGRHFFIEQQNQVVCQANSTAETADAAMIGGVATRADWRRHGLASAVMTALCSQLLSEGKKPCLFFENEEAGRIYSRLGFEPISGWTLMLRQKEGSH</sequence>
<proteinExistence type="predicted"/>
<dbReference type="CDD" id="cd04301">
    <property type="entry name" value="NAT_SF"/>
    <property type="match status" value="1"/>
</dbReference>
<evidence type="ECO:0000313" key="3">
    <source>
        <dbReference type="EMBL" id="MSC32049.1"/>
    </source>
</evidence>
<dbReference type="OrthoDB" id="248489at2"/>
<dbReference type="GO" id="GO:0016747">
    <property type="term" value="F:acyltransferase activity, transferring groups other than amino-acyl groups"/>
    <property type="evidence" value="ECO:0007669"/>
    <property type="project" value="InterPro"/>
</dbReference>
<dbReference type="Pfam" id="PF12746">
    <property type="entry name" value="GNAT_acetyltran"/>
    <property type="match status" value="1"/>
</dbReference>
<protein>
    <submittedName>
        <fullName evidence="2">GNAT family N-acetyltransferase</fullName>
    </submittedName>
</protein>
<dbReference type="EMBL" id="WKPI01000002">
    <property type="protein sequence ID" value="MSC32049.1"/>
    <property type="molecule type" value="Genomic_DNA"/>
</dbReference>
<keyword evidence="2" id="KW-0808">Transferase</keyword>
<organism evidence="2 4">
    <name type="scientific">Holdemania massiliensis</name>
    <dbReference type="NCBI Taxonomy" id="1468449"/>
    <lineage>
        <taxon>Bacteria</taxon>
        <taxon>Bacillati</taxon>
        <taxon>Bacillota</taxon>
        <taxon>Erysipelotrichia</taxon>
        <taxon>Erysipelotrichales</taxon>
        <taxon>Erysipelotrichaceae</taxon>
        <taxon>Holdemania</taxon>
    </lineage>
</organism>
<feature type="domain" description="N-acetyltransferase" evidence="1">
    <location>
        <begin position="124"/>
        <end position="255"/>
    </location>
</feature>
<comment type="caution">
    <text evidence="2">The sequence shown here is derived from an EMBL/GenBank/DDBJ whole genome shotgun (WGS) entry which is preliminary data.</text>
</comment>
<evidence type="ECO:0000313" key="5">
    <source>
        <dbReference type="Proteomes" id="UP000480929"/>
    </source>
</evidence>
<keyword evidence="5" id="KW-1185">Reference proteome</keyword>
<dbReference type="InterPro" id="IPR000182">
    <property type="entry name" value="GNAT_dom"/>
</dbReference>
<accession>A0A6N7S378</accession>
<dbReference type="Proteomes" id="UP000433575">
    <property type="component" value="Unassembled WGS sequence"/>
</dbReference>
<dbReference type="AlphaFoldDB" id="A0A6N7S378"/>
<dbReference type="EMBL" id="WKPJ01000002">
    <property type="protein sequence ID" value="MSA88294.1"/>
    <property type="molecule type" value="Genomic_DNA"/>
</dbReference>
<dbReference type="InterPro" id="IPR016181">
    <property type="entry name" value="Acyl_CoA_acyltransferase"/>
</dbReference>
<gene>
    <name evidence="3" type="ORF">GKD88_02835</name>
    <name evidence="2" type="ORF">GKE08_03035</name>
</gene>
<evidence type="ECO:0000313" key="2">
    <source>
        <dbReference type="EMBL" id="MSA88294.1"/>
    </source>
</evidence>
<dbReference type="RefSeq" id="WP_154237894.1">
    <property type="nucleotide sequence ID" value="NZ_CALJPI010000065.1"/>
</dbReference>
<dbReference type="InterPro" id="IPR027365">
    <property type="entry name" value="GNAT_acetyltra_YdfB-like"/>
</dbReference>